<reference evidence="1 2" key="1">
    <citation type="submission" date="2018-02" db="EMBL/GenBank/DDBJ databases">
        <title>Subsurface microbial communities from deep shales in Ohio and West Virginia, USA.</title>
        <authorList>
            <person name="Wrighton K."/>
        </authorList>
    </citation>
    <scope>NUCLEOTIDE SEQUENCE [LARGE SCALE GENOMIC DNA]</scope>
    <source>
        <strain evidence="1 2">OWC-G53F</strain>
    </source>
</reference>
<evidence type="ECO:0000313" key="1">
    <source>
        <dbReference type="EMBL" id="PPK65969.1"/>
    </source>
</evidence>
<comment type="caution">
    <text evidence="1">The sequence shown here is derived from an EMBL/GenBank/DDBJ whole genome shotgun (WGS) entry which is preliminary data.</text>
</comment>
<proteinExistence type="predicted"/>
<dbReference type="Proteomes" id="UP000238071">
    <property type="component" value="Unassembled WGS sequence"/>
</dbReference>
<gene>
    <name evidence="1" type="ORF">B0F88_1181</name>
</gene>
<name>A0A2S6GL67_9GAMM</name>
<dbReference type="AlphaFoldDB" id="A0A2S6GL67"/>
<evidence type="ECO:0000313" key="2">
    <source>
        <dbReference type="Proteomes" id="UP000238071"/>
    </source>
</evidence>
<sequence length="74" mass="8257">MNVADFLKIRASSMIANTLLLKNCVVGLHCGNLIFMEINFFVMQTVLKPAGKQSSMIVSILKNMSIYRIISDGY</sequence>
<protein>
    <submittedName>
        <fullName evidence="1">Uncharacterized protein</fullName>
    </submittedName>
</protein>
<dbReference type="EMBL" id="PTIY01000018">
    <property type="protein sequence ID" value="PPK65969.1"/>
    <property type="molecule type" value="Genomic_DNA"/>
</dbReference>
<keyword evidence="2" id="KW-1185">Reference proteome</keyword>
<organism evidence="1 2">
    <name type="scientific">Methylobacter tundripaludum</name>
    <dbReference type="NCBI Taxonomy" id="173365"/>
    <lineage>
        <taxon>Bacteria</taxon>
        <taxon>Pseudomonadati</taxon>
        <taxon>Pseudomonadota</taxon>
        <taxon>Gammaproteobacteria</taxon>
        <taxon>Methylococcales</taxon>
        <taxon>Methylococcaceae</taxon>
        <taxon>Methylobacter</taxon>
    </lineage>
</organism>
<accession>A0A2S6GL67</accession>